<gene>
    <name evidence="12" type="ORF">GDO54_004029</name>
</gene>
<proteinExistence type="inferred from homology"/>
<feature type="transmembrane region" description="Helical" evidence="10">
    <location>
        <begin position="174"/>
        <end position="195"/>
    </location>
</feature>
<evidence type="ECO:0000313" key="12">
    <source>
        <dbReference type="EMBL" id="DBA14735.1"/>
    </source>
</evidence>
<dbReference type="InterPro" id="IPR050119">
    <property type="entry name" value="CCR1-9-like"/>
</dbReference>
<evidence type="ECO:0000256" key="2">
    <source>
        <dbReference type="ARBA" id="ARBA00022692"/>
    </source>
</evidence>
<dbReference type="Gene3D" id="1.20.1070.10">
    <property type="entry name" value="Rhodopsin 7-helix transmembrane proteins"/>
    <property type="match status" value="1"/>
</dbReference>
<reference evidence="12" key="1">
    <citation type="thesis" date="2020" institute="ProQuest LLC" country="789 East Eisenhower Parkway, Ann Arbor, MI, USA">
        <title>Comparative Genomics and Chromosome Evolution.</title>
        <authorList>
            <person name="Mudd A.B."/>
        </authorList>
    </citation>
    <scope>NUCLEOTIDE SEQUENCE</scope>
    <source>
        <strain evidence="12">1538</strain>
        <tissue evidence="12">Blood</tissue>
    </source>
</reference>
<evidence type="ECO:0000256" key="1">
    <source>
        <dbReference type="ARBA" id="ARBA00004370"/>
    </source>
</evidence>
<organism evidence="12 13">
    <name type="scientific">Pyxicephalus adspersus</name>
    <name type="common">African bullfrog</name>
    <dbReference type="NCBI Taxonomy" id="30357"/>
    <lineage>
        <taxon>Eukaryota</taxon>
        <taxon>Metazoa</taxon>
        <taxon>Chordata</taxon>
        <taxon>Craniata</taxon>
        <taxon>Vertebrata</taxon>
        <taxon>Euteleostomi</taxon>
        <taxon>Amphibia</taxon>
        <taxon>Batrachia</taxon>
        <taxon>Anura</taxon>
        <taxon>Neobatrachia</taxon>
        <taxon>Ranoidea</taxon>
        <taxon>Pyxicephalidae</taxon>
        <taxon>Pyxicephalinae</taxon>
        <taxon>Pyxicephalus</taxon>
    </lineage>
</organism>
<keyword evidence="13" id="KW-1185">Reference proteome</keyword>
<feature type="domain" description="G-protein coupled receptors family 1 profile" evidence="11">
    <location>
        <begin position="34"/>
        <end position="271"/>
    </location>
</feature>
<dbReference type="PROSITE" id="PS50262">
    <property type="entry name" value="G_PROTEIN_RECEP_F1_2"/>
    <property type="match status" value="1"/>
</dbReference>
<dbReference type="PANTHER" id="PTHR10489:SF705">
    <property type="entry name" value="C-X-C CHEMOKINE RECEPTOR TYPE 6"/>
    <property type="match status" value="1"/>
</dbReference>
<protein>
    <recommendedName>
        <fullName evidence="11">G-protein coupled receptors family 1 profile domain-containing protein</fullName>
    </recommendedName>
</protein>
<feature type="transmembrane region" description="Helical" evidence="10">
    <location>
        <begin position="133"/>
        <end position="154"/>
    </location>
</feature>
<feature type="transmembrane region" description="Helical" evidence="10">
    <location>
        <begin position="56"/>
        <end position="79"/>
    </location>
</feature>
<name>A0AAV2ZQC4_PYXAD</name>
<dbReference type="Proteomes" id="UP001181693">
    <property type="component" value="Unassembled WGS sequence"/>
</dbReference>
<keyword evidence="3 10" id="KW-1133">Transmembrane helix</keyword>
<dbReference type="GO" id="GO:0019957">
    <property type="term" value="F:C-C chemokine binding"/>
    <property type="evidence" value="ECO:0007669"/>
    <property type="project" value="TreeGrafter"/>
</dbReference>
<dbReference type="EMBL" id="DYDO01000012">
    <property type="protein sequence ID" value="DBA14735.1"/>
    <property type="molecule type" value="Genomic_DNA"/>
</dbReference>
<evidence type="ECO:0000256" key="10">
    <source>
        <dbReference type="SAM" id="Phobius"/>
    </source>
</evidence>
<dbReference type="Pfam" id="PF00001">
    <property type="entry name" value="7tm_1"/>
    <property type="match status" value="1"/>
</dbReference>
<dbReference type="GO" id="GO:0009897">
    <property type="term" value="C:external side of plasma membrane"/>
    <property type="evidence" value="ECO:0007669"/>
    <property type="project" value="TreeGrafter"/>
</dbReference>
<feature type="transmembrane region" description="Helical" evidence="10">
    <location>
        <begin position="216"/>
        <end position="238"/>
    </location>
</feature>
<comment type="subcellular location">
    <subcellularLocation>
        <location evidence="1">Membrane</location>
    </subcellularLocation>
</comment>
<feature type="transmembrane region" description="Helical" evidence="10">
    <location>
        <begin position="20"/>
        <end position="44"/>
    </location>
</feature>
<feature type="region of interest" description="Disordered" evidence="9">
    <location>
        <begin position="296"/>
        <end position="323"/>
    </location>
</feature>
<keyword evidence="5 10" id="KW-0472">Membrane</keyword>
<dbReference type="InterPro" id="IPR017452">
    <property type="entry name" value="GPCR_Rhodpsn_7TM"/>
</dbReference>
<feature type="transmembrane region" description="Helical" evidence="10">
    <location>
        <begin position="99"/>
        <end position="121"/>
    </location>
</feature>
<dbReference type="PRINTS" id="PR00237">
    <property type="entry name" value="GPCRRHODOPSN"/>
</dbReference>
<sequence>MDNQSLPYEDSDLEHHSITLSVIYSIICVAGLLGNMLVIVVFAFYEKKKTLTYAFFLNLAVADILFLCTLPFLAYQLLYKWIFGDIMCKIVFGMYRVNLYTSMLTLTAISFDRFVSIVKVVKVQKYQQHKHRWGGIMCVLIWMTALLLAVPQFKFSVNETDLCMESFELSLKKIIYSVQLVVGFFLPLSAIVFCYSFILNTLIRSRSLQKKKSIRIILTLVVVFIVTQLPFNVILLIFLNQDTEISDVLIDSLSILEAVAYLHACLNPFLYFFVGSKFRNSFWKMMREFRMGKGWNEPSRETEGSSKAFSASTKMEDFSIVQT</sequence>
<dbReference type="PROSITE" id="PS00237">
    <property type="entry name" value="G_PROTEIN_RECEP_F1_1"/>
    <property type="match status" value="1"/>
</dbReference>
<evidence type="ECO:0000256" key="6">
    <source>
        <dbReference type="ARBA" id="ARBA00023170"/>
    </source>
</evidence>
<evidence type="ECO:0000256" key="7">
    <source>
        <dbReference type="ARBA" id="ARBA00023224"/>
    </source>
</evidence>
<evidence type="ECO:0000256" key="4">
    <source>
        <dbReference type="ARBA" id="ARBA00023040"/>
    </source>
</evidence>
<feature type="transmembrane region" description="Helical" evidence="10">
    <location>
        <begin position="258"/>
        <end position="278"/>
    </location>
</feature>
<dbReference type="InterPro" id="IPR000276">
    <property type="entry name" value="GPCR_Rhodpsn"/>
</dbReference>
<keyword evidence="7 8" id="KW-0807">Transducer</keyword>
<keyword evidence="2 8" id="KW-0812">Transmembrane</keyword>
<evidence type="ECO:0000256" key="9">
    <source>
        <dbReference type="SAM" id="MobiDB-lite"/>
    </source>
</evidence>
<comment type="similarity">
    <text evidence="8">Belongs to the G-protein coupled receptor 1 family.</text>
</comment>
<dbReference type="AlphaFoldDB" id="A0AAV2ZQC4"/>
<dbReference type="GO" id="GO:0019722">
    <property type="term" value="P:calcium-mediated signaling"/>
    <property type="evidence" value="ECO:0007669"/>
    <property type="project" value="TreeGrafter"/>
</dbReference>
<evidence type="ECO:0000256" key="3">
    <source>
        <dbReference type="ARBA" id="ARBA00022989"/>
    </source>
</evidence>
<evidence type="ECO:0000259" key="11">
    <source>
        <dbReference type="PROSITE" id="PS50262"/>
    </source>
</evidence>
<evidence type="ECO:0000256" key="8">
    <source>
        <dbReference type="RuleBase" id="RU000688"/>
    </source>
</evidence>
<dbReference type="SUPFAM" id="SSF81321">
    <property type="entry name" value="Family A G protein-coupled receptor-like"/>
    <property type="match status" value="1"/>
</dbReference>
<evidence type="ECO:0000256" key="5">
    <source>
        <dbReference type="ARBA" id="ARBA00023136"/>
    </source>
</evidence>
<comment type="caution">
    <text evidence="12">The sequence shown here is derived from an EMBL/GenBank/DDBJ whole genome shotgun (WGS) entry which is preliminary data.</text>
</comment>
<dbReference type="GO" id="GO:0007204">
    <property type="term" value="P:positive regulation of cytosolic calcium ion concentration"/>
    <property type="evidence" value="ECO:0007669"/>
    <property type="project" value="TreeGrafter"/>
</dbReference>
<keyword evidence="4 8" id="KW-0297">G-protein coupled receptor</keyword>
<dbReference type="GO" id="GO:0016493">
    <property type="term" value="F:C-C chemokine receptor activity"/>
    <property type="evidence" value="ECO:0007669"/>
    <property type="project" value="TreeGrafter"/>
</dbReference>
<dbReference type="GO" id="GO:0060326">
    <property type="term" value="P:cell chemotaxis"/>
    <property type="evidence" value="ECO:0007669"/>
    <property type="project" value="TreeGrafter"/>
</dbReference>
<evidence type="ECO:0000313" key="13">
    <source>
        <dbReference type="Proteomes" id="UP001181693"/>
    </source>
</evidence>
<accession>A0AAV2ZQC4</accession>
<keyword evidence="6 8" id="KW-0675">Receptor</keyword>
<dbReference type="PANTHER" id="PTHR10489">
    <property type="entry name" value="CELL ADHESION MOLECULE"/>
    <property type="match status" value="1"/>
</dbReference>
<dbReference type="GO" id="GO:0006955">
    <property type="term" value="P:immune response"/>
    <property type="evidence" value="ECO:0007669"/>
    <property type="project" value="TreeGrafter"/>
</dbReference>